<feature type="region of interest" description="Disordered" evidence="1">
    <location>
        <begin position="58"/>
        <end position="121"/>
    </location>
</feature>
<reference evidence="2 3" key="2">
    <citation type="journal article" date="2014" name="J. Gen. Appl. Microbiol.">
        <title>The early diverging ascomycetous budding yeast Saitoella complicata has three histone deacetylases belonging to the Clr6, Hos2, and Rpd3 lineages.</title>
        <authorList>
            <person name="Nishida H."/>
            <person name="Matsumoto T."/>
            <person name="Kondo S."/>
            <person name="Hamamoto M."/>
            <person name="Yoshikawa H."/>
        </authorList>
    </citation>
    <scope>NUCLEOTIDE SEQUENCE [LARGE SCALE GENOMIC DNA]</scope>
    <source>
        <strain evidence="2 3">NRRL Y-17804</strain>
    </source>
</reference>
<dbReference type="AlphaFoldDB" id="A0A0E9ND88"/>
<feature type="compositionally biased region" description="Polar residues" evidence="1">
    <location>
        <begin position="72"/>
        <end position="90"/>
    </location>
</feature>
<accession>A0A0E9ND88</accession>
<reference evidence="2 3" key="3">
    <citation type="journal article" date="2015" name="Genome Announc.">
        <title>Draft Genome Sequence of the Archiascomycetous Yeast Saitoella complicata.</title>
        <authorList>
            <person name="Yamauchi K."/>
            <person name="Kondo S."/>
            <person name="Hamamoto M."/>
            <person name="Takahashi Y."/>
            <person name="Ogura Y."/>
            <person name="Hayashi T."/>
            <person name="Nishida H."/>
        </authorList>
    </citation>
    <scope>NUCLEOTIDE SEQUENCE [LARGE SCALE GENOMIC DNA]</scope>
    <source>
        <strain evidence="2 3">NRRL Y-17804</strain>
    </source>
</reference>
<reference evidence="2 3" key="1">
    <citation type="journal article" date="2011" name="J. Gen. Appl. Microbiol.">
        <title>Draft genome sequencing of the enigmatic yeast Saitoella complicata.</title>
        <authorList>
            <person name="Nishida H."/>
            <person name="Hamamoto M."/>
            <person name="Sugiyama J."/>
        </authorList>
    </citation>
    <scope>NUCLEOTIDE SEQUENCE [LARGE SCALE GENOMIC DNA]</scope>
    <source>
        <strain evidence="2 3">NRRL Y-17804</strain>
    </source>
</reference>
<evidence type="ECO:0000256" key="1">
    <source>
        <dbReference type="SAM" id="MobiDB-lite"/>
    </source>
</evidence>
<dbReference type="Proteomes" id="UP000033140">
    <property type="component" value="Unassembled WGS sequence"/>
</dbReference>
<gene>
    <name evidence="2" type="ORF">G7K_1880-t1</name>
</gene>
<dbReference type="EMBL" id="BACD03000010">
    <property type="protein sequence ID" value="GAO47681.1"/>
    <property type="molecule type" value="Genomic_DNA"/>
</dbReference>
<comment type="caution">
    <text evidence="2">The sequence shown here is derived from an EMBL/GenBank/DDBJ whole genome shotgun (WGS) entry which is preliminary data.</text>
</comment>
<name>A0A0E9ND88_SAICN</name>
<feature type="compositionally biased region" description="Polar residues" evidence="1">
    <location>
        <begin position="100"/>
        <end position="113"/>
    </location>
</feature>
<organism evidence="2 3">
    <name type="scientific">Saitoella complicata (strain BCRC 22490 / CBS 7301 / JCM 7358 / NBRC 10748 / NRRL Y-17804)</name>
    <dbReference type="NCBI Taxonomy" id="698492"/>
    <lineage>
        <taxon>Eukaryota</taxon>
        <taxon>Fungi</taxon>
        <taxon>Dikarya</taxon>
        <taxon>Ascomycota</taxon>
        <taxon>Taphrinomycotina</taxon>
        <taxon>Taphrinomycotina incertae sedis</taxon>
        <taxon>Saitoella</taxon>
    </lineage>
</organism>
<evidence type="ECO:0000313" key="3">
    <source>
        <dbReference type="Proteomes" id="UP000033140"/>
    </source>
</evidence>
<sequence>MIDAVTPVVPRPVRGAARLLALDSGFAVLLLTSRRSGREGGGDLSGSSSRQVLHVASCRTPSLLHDRVSEAKAQSSPSRGSHISHNTQTTDIDRGRDHTAPSSTKPTDFQNCSHAAPPPHT</sequence>
<evidence type="ECO:0000313" key="2">
    <source>
        <dbReference type="EMBL" id="GAO47681.1"/>
    </source>
</evidence>
<proteinExistence type="predicted"/>
<protein>
    <submittedName>
        <fullName evidence="2">Uncharacterized protein</fullName>
    </submittedName>
</protein>
<keyword evidence="3" id="KW-1185">Reference proteome</keyword>